<dbReference type="InterPro" id="IPR050680">
    <property type="entry name" value="YpeA/RimI_acetyltransf"/>
</dbReference>
<dbReference type="InterPro" id="IPR000182">
    <property type="entry name" value="GNAT_dom"/>
</dbReference>
<accession>A0ABU2ZR80</accession>
<organism evidence="4 5">
    <name type="scientific">Glaciecola petra</name>
    <dbReference type="NCBI Taxonomy" id="3075602"/>
    <lineage>
        <taxon>Bacteria</taxon>
        <taxon>Pseudomonadati</taxon>
        <taxon>Pseudomonadota</taxon>
        <taxon>Gammaproteobacteria</taxon>
        <taxon>Alteromonadales</taxon>
        <taxon>Alteromonadaceae</taxon>
        <taxon>Glaciecola</taxon>
    </lineage>
</organism>
<evidence type="ECO:0000313" key="4">
    <source>
        <dbReference type="EMBL" id="MDT0595139.1"/>
    </source>
</evidence>
<dbReference type="PROSITE" id="PS51186">
    <property type="entry name" value="GNAT"/>
    <property type="match status" value="1"/>
</dbReference>
<keyword evidence="2" id="KW-0012">Acyltransferase</keyword>
<dbReference type="Pfam" id="PF00583">
    <property type="entry name" value="Acetyltransf_1"/>
    <property type="match status" value="1"/>
</dbReference>
<dbReference type="PANTHER" id="PTHR43420:SF47">
    <property type="entry name" value="N-ACETYLTRANSFERASE DOMAIN-CONTAINING PROTEIN"/>
    <property type="match status" value="1"/>
</dbReference>
<keyword evidence="1" id="KW-0808">Transferase</keyword>
<dbReference type="SUPFAM" id="SSF55729">
    <property type="entry name" value="Acyl-CoA N-acyltransferases (Nat)"/>
    <property type="match status" value="1"/>
</dbReference>
<feature type="domain" description="N-acetyltransferase" evidence="3">
    <location>
        <begin position="60"/>
        <end position="199"/>
    </location>
</feature>
<dbReference type="InterPro" id="IPR016181">
    <property type="entry name" value="Acyl_CoA_acyltransferase"/>
</dbReference>
<reference evidence="4 5" key="1">
    <citation type="submission" date="2023-09" db="EMBL/GenBank/DDBJ databases">
        <authorList>
            <person name="Rey-Velasco X."/>
        </authorList>
    </citation>
    <scope>NUCLEOTIDE SEQUENCE [LARGE SCALE GENOMIC DNA]</scope>
    <source>
        <strain evidence="4 5">P117</strain>
    </source>
</reference>
<evidence type="ECO:0000256" key="2">
    <source>
        <dbReference type="ARBA" id="ARBA00023315"/>
    </source>
</evidence>
<keyword evidence="5" id="KW-1185">Reference proteome</keyword>
<sequence>MIELKKGTAEDSSSLAPLILASAPVLLQFLFGSRDVAKRFIEHAAKQIDGQYSSTRHIIATNSNLPIACMTVWHANMPESFRAGTLASLTKFLEPSVLSHLIRINPLLEEVFLAPKHDQLCIGHLSVSAEHQGQGIGRKLIAHAIKLAKQSLLNSIVLDVEDSNEQAISFYHACGFIEITETKFSPTAQTFVRMEFRLH</sequence>
<dbReference type="CDD" id="cd04301">
    <property type="entry name" value="NAT_SF"/>
    <property type="match status" value="1"/>
</dbReference>
<proteinExistence type="predicted"/>
<protein>
    <submittedName>
        <fullName evidence="4">GNAT family N-acetyltransferase</fullName>
    </submittedName>
</protein>
<gene>
    <name evidence="4" type="ORF">RM552_09815</name>
</gene>
<dbReference type="Gene3D" id="3.40.630.30">
    <property type="match status" value="1"/>
</dbReference>
<dbReference type="PANTHER" id="PTHR43420">
    <property type="entry name" value="ACETYLTRANSFERASE"/>
    <property type="match status" value="1"/>
</dbReference>
<evidence type="ECO:0000313" key="5">
    <source>
        <dbReference type="Proteomes" id="UP001253545"/>
    </source>
</evidence>
<evidence type="ECO:0000256" key="1">
    <source>
        <dbReference type="ARBA" id="ARBA00022679"/>
    </source>
</evidence>
<dbReference type="RefSeq" id="WP_311368655.1">
    <property type="nucleotide sequence ID" value="NZ_JAVRHX010000002.1"/>
</dbReference>
<name>A0ABU2ZR80_9ALTE</name>
<comment type="caution">
    <text evidence="4">The sequence shown here is derived from an EMBL/GenBank/DDBJ whole genome shotgun (WGS) entry which is preliminary data.</text>
</comment>
<dbReference type="Proteomes" id="UP001253545">
    <property type="component" value="Unassembled WGS sequence"/>
</dbReference>
<dbReference type="EMBL" id="JAVRHX010000002">
    <property type="protein sequence ID" value="MDT0595139.1"/>
    <property type="molecule type" value="Genomic_DNA"/>
</dbReference>
<evidence type="ECO:0000259" key="3">
    <source>
        <dbReference type="PROSITE" id="PS51186"/>
    </source>
</evidence>